<evidence type="ECO:0000259" key="3">
    <source>
        <dbReference type="PROSITE" id="PS01124"/>
    </source>
</evidence>
<name>A0A3N4PDF6_9BACT</name>
<organism evidence="4 5">
    <name type="scientific">Chitinophaga lutea</name>
    <dbReference type="NCBI Taxonomy" id="2488634"/>
    <lineage>
        <taxon>Bacteria</taxon>
        <taxon>Pseudomonadati</taxon>
        <taxon>Bacteroidota</taxon>
        <taxon>Chitinophagia</taxon>
        <taxon>Chitinophagales</taxon>
        <taxon>Chitinophagaceae</taxon>
        <taxon>Chitinophaga</taxon>
    </lineage>
</organism>
<comment type="caution">
    <text evidence="4">The sequence shown here is derived from an EMBL/GenBank/DDBJ whole genome shotgun (WGS) entry which is preliminary data.</text>
</comment>
<evidence type="ECO:0000256" key="1">
    <source>
        <dbReference type="ARBA" id="ARBA00023015"/>
    </source>
</evidence>
<keyword evidence="5" id="KW-1185">Reference proteome</keyword>
<dbReference type="SUPFAM" id="SSF46689">
    <property type="entry name" value="Homeodomain-like"/>
    <property type="match status" value="2"/>
</dbReference>
<proteinExistence type="predicted"/>
<dbReference type="AlphaFoldDB" id="A0A3N4PDF6"/>
<evidence type="ECO:0000313" key="4">
    <source>
        <dbReference type="EMBL" id="RPE06065.1"/>
    </source>
</evidence>
<keyword evidence="1" id="KW-0805">Transcription regulation</keyword>
<evidence type="ECO:0000313" key="5">
    <source>
        <dbReference type="Proteomes" id="UP000278351"/>
    </source>
</evidence>
<dbReference type="PROSITE" id="PS01124">
    <property type="entry name" value="HTH_ARAC_FAMILY_2"/>
    <property type="match status" value="1"/>
</dbReference>
<dbReference type="PANTHER" id="PTHR47893">
    <property type="entry name" value="REGULATORY PROTEIN PCHR"/>
    <property type="match status" value="1"/>
</dbReference>
<evidence type="ECO:0000256" key="2">
    <source>
        <dbReference type="ARBA" id="ARBA00023163"/>
    </source>
</evidence>
<feature type="domain" description="HTH araC/xylS-type" evidence="3">
    <location>
        <begin position="165"/>
        <end position="263"/>
    </location>
</feature>
<dbReference type="GO" id="GO:0043565">
    <property type="term" value="F:sequence-specific DNA binding"/>
    <property type="evidence" value="ECO:0007669"/>
    <property type="project" value="InterPro"/>
</dbReference>
<keyword evidence="2" id="KW-0804">Transcription</keyword>
<protein>
    <submittedName>
        <fullName evidence="4">AraC family transcriptional regulator</fullName>
    </submittedName>
</protein>
<dbReference type="InterPro" id="IPR018060">
    <property type="entry name" value="HTH_AraC"/>
</dbReference>
<dbReference type="SMART" id="SM00342">
    <property type="entry name" value="HTH_ARAC"/>
    <property type="match status" value="1"/>
</dbReference>
<dbReference type="InterPro" id="IPR009057">
    <property type="entry name" value="Homeodomain-like_sf"/>
</dbReference>
<gene>
    <name evidence="4" type="ORF">EGT74_26720</name>
</gene>
<accession>A0A3N4PDF6</accession>
<reference evidence="4 5" key="1">
    <citation type="submission" date="2018-11" db="EMBL/GenBank/DDBJ databases">
        <title>Chitinophaga lutea sp.nov., isolate from arsenic contaminated soil.</title>
        <authorList>
            <person name="Zong Y."/>
        </authorList>
    </citation>
    <scope>NUCLEOTIDE SEQUENCE [LARGE SCALE GENOMIC DNA]</scope>
    <source>
        <strain evidence="4 5">ZY74</strain>
    </source>
</reference>
<dbReference type="Pfam" id="PF12833">
    <property type="entry name" value="HTH_18"/>
    <property type="match status" value="1"/>
</dbReference>
<dbReference type="InterPro" id="IPR053142">
    <property type="entry name" value="PchR_regulatory_protein"/>
</dbReference>
<dbReference type="EMBL" id="RPDH01000003">
    <property type="protein sequence ID" value="RPE06065.1"/>
    <property type="molecule type" value="Genomic_DNA"/>
</dbReference>
<dbReference type="PANTHER" id="PTHR47893:SF1">
    <property type="entry name" value="REGULATORY PROTEIN PCHR"/>
    <property type="match status" value="1"/>
</dbReference>
<dbReference type="Proteomes" id="UP000278351">
    <property type="component" value="Unassembled WGS sequence"/>
</dbReference>
<dbReference type="Gene3D" id="1.10.10.60">
    <property type="entry name" value="Homeodomain-like"/>
    <property type="match status" value="2"/>
</dbReference>
<dbReference type="GO" id="GO:0003700">
    <property type="term" value="F:DNA-binding transcription factor activity"/>
    <property type="evidence" value="ECO:0007669"/>
    <property type="project" value="InterPro"/>
</dbReference>
<sequence length="263" mass="29470">MAYMLKEREITRDIGGMSLNAVMLMTRCCYFVQRDDNPAAAGCRKRIKTCVKRIFMDTAYRKGRNEGLYAGSDAIQAQAAHAGPLMGQMARGVEGRPYEEKENLPVTPRMQTLIDEMLQFRNDGGWQHLYLQAKTLELLALQCQQLENTANKPRGLRPDEIGKVHQAREALLCDIQHPPSLTALARIAGLNEYKLKTGFKEVFGNTVFGYLKNYRLTLARQLLLGGGKTATEVAYETGYSTLQHFSNEFKKKFGISPGKLGGK</sequence>